<dbReference type="InterPro" id="IPR036517">
    <property type="entry name" value="FF_domain_sf"/>
</dbReference>
<dbReference type="AlphaFoldDB" id="A0A4Y7IG05"/>
<dbReference type="Gene3D" id="1.10.10.440">
    <property type="entry name" value="FF domain"/>
    <property type="match status" value="1"/>
</dbReference>
<evidence type="ECO:0008006" key="3">
    <source>
        <dbReference type="Google" id="ProtNLM"/>
    </source>
</evidence>
<reference evidence="1 2" key="1">
    <citation type="journal article" date="2018" name="Science">
        <title>The opium poppy genome and morphinan production.</title>
        <authorList>
            <person name="Guo L."/>
            <person name="Winzer T."/>
            <person name="Yang X."/>
            <person name="Li Y."/>
            <person name="Ning Z."/>
            <person name="He Z."/>
            <person name="Teodor R."/>
            <person name="Lu Y."/>
            <person name="Bowser T.A."/>
            <person name="Graham I.A."/>
            <person name="Ye K."/>
        </authorList>
    </citation>
    <scope>NUCLEOTIDE SEQUENCE [LARGE SCALE GENOMIC DNA]</scope>
    <source>
        <strain evidence="2">cv. HN1</strain>
        <tissue evidence="1">Leaves</tissue>
    </source>
</reference>
<name>A0A4Y7IG05_PAPSO</name>
<proteinExistence type="predicted"/>
<accession>A0A4Y7IG05</accession>
<dbReference type="Proteomes" id="UP000316621">
    <property type="component" value="Chromosome 1"/>
</dbReference>
<sequence>CCVICLTALISEEFKVVNAEDLNSVSDINLKEKDEEEAKKCQRLNVDFSDLSRSIKTSSNWEDCLPLLEDIQEYRSTAQESEKKDILEDYLHICKKRLKQRDGNARKR</sequence>
<protein>
    <recommendedName>
        <fullName evidence="3">FF domain-containing protein</fullName>
    </recommendedName>
</protein>
<dbReference type="SUPFAM" id="SSF81698">
    <property type="entry name" value="FF domain"/>
    <property type="match status" value="1"/>
</dbReference>
<keyword evidence="2" id="KW-1185">Reference proteome</keyword>
<dbReference type="EMBL" id="CM010715">
    <property type="protein sequence ID" value="RZC46986.1"/>
    <property type="molecule type" value="Genomic_DNA"/>
</dbReference>
<feature type="non-terminal residue" evidence="1">
    <location>
        <position position="1"/>
    </location>
</feature>
<dbReference type="OMA" id="EDYLHIC"/>
<evidence type="ECO:0000313" key="1">
    <source>
        <dbReference type="EMBL" id="RZC46986.1"/>
    </source>
</evidence>
<organism evidence="1 2">
    <name type="scientific">Papaver somniferum</name>
    <name type="common">Opium poppy</name>
    <dbReference type="NCBI Taxonomy" id="3469"/>
    <lineage>
        <taxon>Eukaryota</taxon>
        <taxon>Viridiplantae</taxon>
        <taxon>Streptophyta</taxon>
        <taxon>Embryophyta</taxon>
        <taxon>Tracheophyta</taxon>
        <taxon>Spermatophyta</taxon>
        <taxon>Magnoliopsida</taxon>
        <taxon>Ranunculales</taxon>
        <taxon>Papaveraceae</taxon>
        <taxon>Papaveroideae</taxon>
        <taxon>Papaver</taxon>
    </lineage>
</organism>
<gene>
    <name evidence="1" type="ORF">C5167_039925</name>
</gene>
<dbReference type="Gramene" id="RZC46986">
    <property type="protein sequence ID" value="RZC46986"/>
    <property type="gene ID" value="C5167_039925"/>
</dbReference>
<evidence type="ECO:0000313" key="2">
    <source>
        <dbReference type="Proteomes" id="UP000316621"/>
    </source>
</evidence>
<dbReference type="STRING" id="3469.A0A4Y7IG05"/>
<feature type="non-terminal residue" evidence="1">
    <location>
        <position position="108"/>
    </location>
</feature>